<keyword evidence="2" id="KW-0547">Nucleotide-binding</keyword>
<evidence type="ECO:0000313" key="6">
    <source>
        <dbReference type="EMBL" id="KON84064.1"/>
    </source>
</evidence>
<dbReference type="PANTHER" id="PTHR42855">
    <property type="entry name" value="ABC TRANSPORTER ATP-BINDING SUBUNIT"/>
    <property type="match status" value="1"/>
</dbReference>
<protein>
    <submittedName>
        <fullName evidence="7">ATP-binding cassette, subfamily F, member 3</fullName>
    </submittedName>
</protein>
<gene>
    <name evidence="6" type="ORF">AF333_29265</name>
    <name evidence="7" type="ORF">SAMN04487909_115104</name>
</gene>
<keyword evidence="8" id="KW-1185">Reference proteome</keyword>
<organism evidence="6 8">
    <name type="scientific">Aneurinibacillus migulanus</name>
    <name type="common">Bacillus migulanus</name>
    <dbReference type="NCBI Taxonomy" id="47500"/>
    <lineage>
        <taxon>Bacteria</taxon>
        <taxon>Bacillati</taxon>
        <taxon>Bacillota</taxon>
        <taxon>Bacilli</taxon>
        <taxon>Bacillales</taxon>
        <taxon>Paenibacillaceae</taxon>
        <taxon>Aneurinibacillus group</taxon>
        <taxon>Aneurinibacillus</taxon>
    </lineage>
</organism>
<dbReference type="Pfam" id="PF16326">
    <property type="entry name" value="ABC_tran_CTD"/>
    <property type="match status" value="1"/>
</dbReference>
<dbReference type="InterPro" id="IPR032524">
    <property type="entry name" value="ABC_tran_C"/>
</dbReference>
<name>A0A0D1W4A5_ANEMI</name>
<reference evidence="7 9" key="2">
    <citation type="submission" date="2016-10" db="EMBL/GenBank/DDBJ databases">
        <authorList>
            <person name="de Groot N.N."/>
        </authorList>
    </citation>
    <scope>NUCLEOTIDE SEQUENCE [LARGE SCALE GENOMIC DNA]</scope>
    <source>
        <strain evidence="7 9">DSM 2895</strain>
    </source>
</reference>
<dbReference type="GO" id="GO:0016887">
    <property type="term" value="F:ATP hydrolysis activity"/>
    <property type="evidence" value="ECO:0007669"/>
    <property type="project" value="InterPro"/>
</dbReference>
<dbReference type="Gene3D" id="3.40.50.300">
    <property type="entry name" value="P-loop containing nucleotide triphosphate hydrolases"/>
    <property type="match status" value="2"/>
</dbReference>
<dbReference type="CDD" id="cd03221">
    <property type="entry name" value="ABCF_EF-3"/>
    <property type="match status" value="2"/>
</dbReference>
<evidence type="ECO:0000256" key="3">
    <source>
        <dbReference type="ARBA" id="ARBA00022840"/>
    </source>
</evidence>
<dbReference type="RefSeq" id="WP_043067077.1">
    <property type="nucleotide sequence ID" value="NZ_BJOA01000147.1"/>
</dbReference>
<dbReference type="GeneID" id="42309222"/>
<evidence type="ECO:0000256" key="4">
    <source>
        <dbReference type="SAM" id="MobiDB-lite"/>
    </source>
</evidence>
<evidence type="ECO:0000313" key="7">
    <source>
        <dbReference type="EMBL" id="SDJ31303.1"/>
    </source>
</evidence>
<proteinExistence type="predicted"/>
<dbReference type="EMBL" id="LGUG01000013">
    <property type="protein sequence ID" value="KON84064.1"/>
    <property type="molecule type" value="Genomic_DNA"/>
</dbReference>
<evidence type="ECO:0000313" key="8">
    <source>
        <dbReference type="Proteomes" id="UP000037269"/>
    </source>
</evidence>
<dbReference type="GO" id="GO:0005524">
    <property type="term" value="F:ATP binding"/>
    <property type="evidence" value="ECO:0007669"/>
    <property type="project" value="UniProtKB-KW"/>
</dbReference>
<dbReference type="InterPro" id="IPR051309">
    <property type="entry name" value="ABCF_ATPase"/>
</dbReference>
<feature type="domain" description="ABC transporter" evidence="5">
    <location>
        <begin position="331"/>
        <end position="545"/>
    </location>
</feature>
<dbReference type="OrthoDB" id="9762369at2"/>
<dbReference type="Pfam" id="PF00005">
    <property type="entry name" value="ABC_tran"/>
    <property type="match status" value="2"/>
</dbReference>
<dbReference type="FunFam" id="3.40.50.300:FF:000309">
    <property type="entry name" value="ABC transporter ATP-binding protein"/>
    <property type="match status" value="1"/>
</dbReference>
<dbReference type="Pfam" id="PF12848">
    <property type="entry name" value="ABC_tran_Xtn"/>
    <property type="match status" value="1"/>
</dbReference>
<dbReference type="PROSITE" id="PS00211">
    <property type="entry name" value="ABC_TRANSPORTER_1"/>
    <property type="match status" value="2"/>
</dbReference>
<dbReference type="EMBL" id="FNED01000015">
    <property type="protein sequence ID" value="SDJ31303.1"/>
    <property type="molecule type" value="Genomic_DNA"/>
</dbReference>
<dbReference type="PANTHER" id="PTHR42855:SF2">
    <property type="entry name" value="DRUG RESISTANCE ABC TRANSPORTER,ATP-BINDING PROTEIN"/>
    <property type="match status" value="1"/>
</dbReference>
<dbReference type="InterPro" id="IPR037118">
    <property type="entry name" value="Val-tRNA_synth_C_sf"/>
</dbReference>
<accession>A0A0D1W4A5</accession>
<evidence type="ECO:0000256" key="2">
    <source>
        <dbReference type="ARBA" id="ARBA00022741"/>
    </source>
</evidence>
<evidence type="ECO:0000313" key="9">
    <source>
        <dbReference type="Proteomes" id="UP000182836"/>
    </source>
</evidence>
<dbReference type="SMART" id="SM00382">
    <property type="entry name" value="AAA"/>
    <property type="match status" value="2"/>
</dbReference>
<dbReference type="InterPro" id="IPR003439">
    <property type="entry name" value="ABC_transporter-like_ATP-bd"/>
</dbReference>
<evidence type="ECO:0000256" key="1">
    <source>
        <dbReference type="ARBA" id="ARBA00022737"/>
    </source>
</evidence>
<dbReference type="Proteomes" id="UP000037269">
    <property type="component" value="Unassembled WGS sequence"/>
</dbReference>
<reference evidence="6 8" key="1">
    <citation type="submission" date="2015-07" db="EMBL/GenBank/DDBJ databases">
        <title>Fjat-14205 dsm 2895.</title>
        <authorList>
            <person name="Liu B."/>
            <person name="Wang J."/>
            <person name="Zhu Y."/>
            <person name="Liu G."/>
            <person name="Chen Q."/>
            <person name="Chen Z."/>
            <person name="Lan J."/>
            <person name="Che J."/>
            <person name="Ge C."/>
            <person name="Shi H."/>
            <person name="Pan Z."/>
            <person name="Liu X."/>
        </authorList>
    </citation>
    <scope>NUCLEOTIDE SEQUENCE [LARGE SCALE GENOMIC DNA]</scope>
    <source>
        <strain evidence="6 8">DSM 2895</strain>
    </source>
</reference>
<dbReference type="GO" id="GO:0003677">
    <property type="term" value="F:DNA binding"/>
    <property type="evidence" value="ECO:0007669"/>
    <property type="project" value="InterPro"/>
</dbReference>
<dbReference type="PATRIC" id="fig|47500.8.peg.1910"/>
<dbReference type="STRING" id="47500.AF333_29265"/>
<dbReference type="Gene3D" id="1.10.287.380">
    <property type="entry name" value="Valyl-tRNA synthetase, C-terminal domain"/>
    <property type="match status" value="1"/>
</dbReference>
<dbReference type="InterPro" id="IPR032781">
    <property type="entry name" value="ABC_tran_Xtn"/>
</dbReference>
<feature type="domain" description="ABC transporter" evidence="5">
    <location>
        <begin position="4"/>
        <end position="263"/>
    </location>
</feature>
<dbReference type="InterPro" id="IPR027417">
    <property type="entry name" value="P-loop_NTPase"/>
</dbReference>
<dbReference type="FunFam" id="3.40.50.300:FF:000011">
    <property type="entry name" value="Putative ABC transporter ATP-binding component"/>
    <property type="match status" value="1"/>
</dbReference>
<feature type="region of interest" description="Disordered" evidence="4">
    <location>
        <begin position="555"/>
        <end position="582"/>
    </location>
</feature>
<dbReference type="SUPFAM" id="SSF52540">
    <property type="entry name" value="P-loop containing nucleoside triphosphate hydrolases"/>
    <property type="match status" value="3"/>
</dbReference>
<dbReference type="Proteomes" id="UP000182836">
    <property type="component" value="Unassembled WGS sequence"/>
</dbReference>
<keyword evidence="3 7" id="KW-0067">ATP-binding</keyword>
<dbReference type="AlphaFoldDB" id="A0A0D1W4A5"/>
<dbReference type="PROSITE" id="PS50893">
    <property type="entry name" value="ABC_TRANSPORTER_2"/>
    <property type="match status" value="2"/>
</dbReference>
<dbReference type="InterPro" id="IPR017871">
    <property type="entry name" value="ABC_transporter-like_CS"/>
</dbReference>
<sequence length="646" mass="74053">MILLQALNISKSFSASPVLSHTNMVLQSRERVGLVGVNGAGKSTLLKIITGQILPDEGEIQKAKDTTLGYLAQDSGLDTDRTIWNEMMTVFIHFKEQEAELRRMEEQIADPAIIANETQHEKLMNAYSHLVDQFKQEGGYQYEALTRSVLHGMRFFPENYDTPIDQLSGGQKTRLALAKLLLMEPDVLILDEPTNYLDIETLGWLEKYLLNYPGALLVVSHDRFFLDSLVNIVYELERTHVTRYVGNYTDYLIQKGERVQQQIRQYEKQQAEISRIEEFVQRNIARASTTKRAQSRRKMLERMDVMDKPLGDLKKAQFSFDITKVSGNQVLTLQDVSIGYENEPLAQHLTFEITRGERVALLGPNGLGKSTLLKTIVNRLHPLSGTIAYGSNVMPSFYDQEQESLNPTKQVLHELWDEYPTMQEKDVRTVLGNFLFSGDDVLKKVGELSGGERARVSLAKLMLQKANLLILDEPTNHLDLFSKEILEEALEDYPGTILFVSHDRYFLNKIATRVLELTPNGVISYLGNYDYYIEKKEELQELQSAALAPVIQTEAEEKQNDTSSSNKEKFRQDKEAKKAERQRQRRIEELEELIGTLEESIASLEEELCKPEVFQDHEKVLTFNEELETKKSKLENCLEEWTELQE</sequence>
<evidence type="ECO:0000259" key="5">
    <source>
        <dbReference type="PROSITE" id="PS50893"/>
    </source>
</evidence>
<dbReference type="InterPro" id="IPR003593">
    <property type="entry name" value="AAA+_ATPase"/>
</dbReference>
<keyword evidence="1" id="KW-0677">Repeat</keyword>